<dbReference type="Pfam" id="PF04392">
    <property type="entry name" value="ABC_sub_bind"/>
    <property type="match status" value="1"/>
</dbReference>
<protein>
    <submittedName>
        <fullName evidence="2">ABC transporter permease</fullName>
    </submittedName>
</protein>
<dbReference type="Proteomes" id="UP000029995">
    <property type="component" value="Unassembled WGS sequence"/>
</dbReference>
<dbReference type="EMBL" id="JANX01000658">
    <property type="protein sequence ID" value="KGM30896.1"/>
    <property type="molecule type" value="Genomic_DNA"/>
</dbReference>
<comment type="caution">
    <text evidence="2">The sequence shown here is derived from an EMBL/GenBank/DDBJ whole genome shotgun (WGS) entry which is preliminary data.</text>
</comment>
<feature type="signal peptide" evidence="1">
    <location>
        <begin position="1"/>
        <end position="23"/>
    </location>
</feature>
<dbReference type="PANTHER" id="PTHR35271">
    <property type="entry name" value="ABC TRANSPORTER, SUBSTRATE-BINDING LIPOPROTEIN-RELATED"/>
    <property type="match status" value="1"/>
</dbReference>
<proteinExistence type="predicted"/>
<sequence length="321" mass="32652">MQIIGRALAAGAALALLSATASAADKAVVAVTAIVEHPSLDAVRNGVKTALAEAGYREGDTLVFQYETAQGSPATAAQIARKYVGQIPDVIVPITTPSAQAVAAATRDIPVVFAAITDPVGAGLVASRERPGGNITGTSDMSPVADHLDLIREIMPSVQTLGVLYNPAEANSVSILAALRAMAQDRGIAVLEAPAARTGDVRTAAQSLIGKADAIYVPTDSTIITAIEAVVGVGIENRIPVFSGDTDSVVRGAVATLGFDYYQVGLQTGAMVVRVLKGENPAGMPVVNARGADLVVNLKSATAMGVTIPPALLARASAVIR</sequence>
<dbReference type="SUPFAM" id="SSF53822">
    <property type="entry name" value="Periplasmic binding protein-like I"/>
    <property type="match status" value="1"/>
</dbReference>
<evidence type="ECO:0000256" key="1">
    <source>
        <dbReference type="SAM" id="SignalP"/>
    </source>
</evidence>
<dbReference type="AlphaFoldDB" id="A0A0A0CWW5"/>
<dbReference type="RefSeq" id="WP_034847245.1">
    <property type="nucleotide sequence ID" value="NZ_JANX01000658.1"/>
</dbReference>
<feature type="chain" id="PRO_5001968233" evidence="1">
    <location>
        <begin position="24"/>
        <end position="321"/>
    </location>
</feature>
<organism evidence="2 3">
    <name type="scientific">Inquilinus limosus MP06</name>
    <dbReference type="NCBI Taxonomy" id="1398085"/>
    <lineage>
        <taxon>Bacteria</taxon>
        <taxon>Pseudomonadati</taxon>
        <taxon>Pseudomonadota</taxon>
        <taxon>Alphaproteobacteria</taxon>
        <taxon>Rhodospirillales</taxon>
        <taxon>Rhodospirillaceae</taxon>
        <taxon>Inquilinus</taxon>
    </lineage>
</organism>
<evidence type="ECO:0000313" key="2">
    <source>
        <dbReference type="EMBL" id="KGM30896.1"/>
    </source>
</evidence>
<dbReference type="CDD" id="cd06325">
    <property type="entry name" value="PBP1_ABC_unchar_transporter"/>
    <property type="match status" value="1"/>
</dbReference>
<reference evidence="2 3" key="1">
    <citation type="submission" date="2014-01" db="EMBL/GenBank/DDBJ databases">
        <title>Genome sequence determination for a cystic fibrosis isolate, Inquilinus limosus.</title>
        <authorList>
            <person name="Pino M."/>
            <person name="Di Conza J."/>
            <person name="Gutkind G."/>
        </authorList>
    </citation>
    <scope>NUCLEOTIDE SEQUENCE [LARGE SCALE GENOMIC DNA]</scope>
    <source>
        <strain evidence="2 3">MP06</strain>
    </source>
</reference>
<gene>
    <name evidence="2" type="ORF">P409_30365</name>
</gene>
<dbReference type="InterPro" id="IPR007487">
    <property type="entry name" value="ABC_transpt-TYRBP-like"/>
</dbReference>
<dbReference type="PANTHER" id="PTHR35271:SF1">
    <property type="entry name" value="ABC TRANSPORTER, SUBSTRATE-BINDING LIPOPROTEIN"/>
    <property type="match status" value="1"/>
</dbReference>
<accession>A0A0A0CWW5</accession>
<keyword evidence="1" id="KW-0732">Signal</keyword>
<dbReference type="InterPro" id="IPR028082">
    <property type="entry name" value="Peripla_BP_I"/>
</dbReference>
<name>A0A0A0CWW5_9PROT</name>
<dbReference type="OrthoDB" id="9776955at2"/>
<evidence type="ECO:0000313" key="3">
    <source>
        <dbReference type="Proteomes" id="UP000029995"/>
    </source>
</evidence>
<dbReference type="Gene3D" id="3.40.50.2300">
    <property type="match status" value="2"/>
</dbReference>